<sequence length="657" mass="73176">MIRKIFSKFEFSLFLLLLLISCIFFSFEKNVATVKADTQTVTPYATPTSDPIVFLGIWFTNGYSLQPESDYYTQIGQSIIIHTSASRSIWTVLTGLADSPHYRWFESTDYGKNWSSVSEDNGGHRMNFPVTPKTAGTTWYQLDTQYYTLLTPFLKTHIYSKVTAVHVKDPVNATKLNVTADNDYIYNESSSDLAQNYTFIHAYPDPADATGKITYTVGKPNLASFAADIENGGTTNQLVAKAGAVGKVRVTATMQNPNGTTVSGYKDIQVGGGLDDQKVRVGQPATFKMHGNVDGTNSNANGSIQIKWYKYDKDGNKTTVATSNSSNYQDYVDYTIPKTTMDDNNTQYQAQITVSLLGGIIQTDSLTTNKANLTVENDPDISITSKVVNNTYDDGTNTDDLLNKVTNNDQVSYEFDLKNNNDNSVLTEGNYVIPLHKETKVNKVELDGNKINSDNYSLIDDSDENSTDLVISGLDFDNSIKSHQVTVDTTVSGINNKEKFKSTPYYYGNDYGTTVYRKEAIQHEINYVNNDLNATVSNLNFGTISSGVKNHIQYRSDEENLPNNIVNIDDQRRDKKAMKVYVSQPESLGNSLSLRYYENGKYTNLSKSNLLINAFDKDNVSSIGWKKDDGILLYIGNTNPIAGKYSTELDWTFDDSI</sequence>
<dbReference type="AlphaFoldDB" id="A0A2P4R423"/>
<organism evidence="1">
    <name type="scientific">Companilactobacillus formosensis</name>
    <dbReference type="NCBI Taxonomy" id="1617889"/>
    <lineage>
        <taxon>Bacteria</taxon>
        <taxon>Bacillati</taxon>
        <taxon>Bacillota</taxon>
        <taxon>Bacilli</taxon>
        <taxon>Lactobacillales</taxon>
        <taxon>Lactobacillaceae</taxon>
        <taxon>Companilactobacillus</taxon>
    </lineage>
</organism>
<proteinExistence type="predicted"/>
<comment type="caution">
    <text evidence="1">The sequence shown here is derived from an EMBL/GenBank/DDBJ whole genome shotgun (WGS) entry which is preliminary data.</text>
</comment>
<dbReference type="EMBL" id="PPWZ01000090">
    <property type="protein sequence ID" value="POH36019.1"/>
    <property type="molecule type" value="Genomic_DNA"/>
</dbReference>
<dbReference type="PROSITE" id="PS51257">
    <property type="entry name" value="PROKAR_LIPOPROTEIN"/>
    <property type="match status" value="1"/>
</dbReference>
<gene>
    <name evidence="1" type="ORF">C2R26_10505</name>
</gene>
<evidence type="ECO:0000313" key="1">
    <source>
        <dbReference type="EMBL" id="POH36019.1"/>
    </source>
</evidence>
<name>A0A2P4R423_9LACO</name>
<protein>
    <recommendedName>
        <fullName evidence="2">Cell surface SD repeat-containing protein</fullName>
    </recommendedName>
</protein>
<accession>A0A2P4R423</accession>
<evidence type="ECO:0008006" key="2">
    <source>
        <dbReference type="Google" id="ProtNLM"/>
    </source>
</evidence>
<reference evidence="1" key="1">
    <citation type="submission" date="2018-01" db="EMBL/GenBank/DDBJ databases">
        <title>Genome sequnecing of Lactobacillus formosensis KACC 18721.</title>
        <authorList>
            <person name="Kim S.-J."/>
            <person name="Heo J."/>
        </authorList>
    </citation>
    <scope>NUCLEOTIDE SEQUENCE</scope>
    <source>
        <strain evidence="1">KACC 18721</strain>
    </source>
</reference>